<comment type="similarity">
    <text evidence="1 6">Belongs to the universal ribosomal protein uL10 family.</text>
</comment>
<dbReference type="Gene3D" id="3.30.70.1730">
    <property type="match status" value="1"/>
</dbReference>
<dbReference type="FunFam" id="3.90.105.20:FF:000001">
    <property type="entry name" value="60S acidic ribosomal protein P0"/>
    <property type="match status" value="1"/>
</dbReference>
<evidence type="ECO:0000313" key="9">
    <source>
        <dbReference type="Proteomes" id="UP000008037"/>
    </source>
</evidence>
<evidence type="ECO:0000259" key="7">
    <source>
        <dbReference type="Pfam" id="PF17777"/>
    </source>
</evidence>
<keyword evidence="2 6" id="KW-0699">rRNA-binding</keyword>
<dbReference type="PANTHER" id="PTHR45699:SF3">
    <property type="entry name" value="LARGE RIBOSOMAL SUBUNIT PROTEIN UL10"/>
    <property type="match status" value="1"/>
</dbReference>
<accession>K0IGU2</accession>
<dbReference type="InterPro" id="IPR043164">
    <property type="entry name" value="Ribosomal_uL10-like_insert_sf"/>
</dbReference>
<dbReference type="RefSeq" id="WP_015017610.1">
    <property type="nucleotide sequence ID" value="NC_018719.1"/>
</dbReference>
<dbReference type="GO" id="GO:0070180">
    <property type="term" value="F:large ribosomal subunit rRNA binding"/>
    <property type="evidence" value="ECO:0007669"/>
    <property type="project" value="UniProtKB-UniRule"/>
</dbReference>
<sequence>MSSQMTAPQQARKHYPKKKRLMYQELQELPTKYNVIALSKMTKVRATQLMAIRKKFRNDVKIRIIKNKVAIRAFEKVKGVAGIENLSKQLEGQCALMFTNISPFKLNLIFAQNKVFLPAKGGDIATKEVVVPAGNTGIAPGPVLSEFKVANVPTKIDQGTIWVSKDTVVAKPGDVISMQLASLLSKLNVKPIEAGIAVNFAIAEGLMFKEQDLRIDLEEYKTELVRSFQQALALATEAGYMTPETIKPLLVKAQQQARSLAAEAGYVTPETADFVLQRAQAKAQAVANKAKEKGYTAQ</sequence>
<dbReference type="EMBL" id="CP002408">
    <property type="protein sequence ID" value="AFU57037.1"/>
    <property type="molecule type" value="Genomic_DNA"/>
</dbReference>
<evidence type="ECO:0000313" key="8">
    <source>
        <dbReference type="EMBL" id="AFU57037.1"/>
    </source>
</evidence>
<evidence type="ECO:0000256" key="2">
    <source>
        <dbReference type="ARBA" id="ARBA00022730"/>
    </source>
</evidence>
<dbReference type="FunCoup" id="K0IGU2">
    <property type="interactions" value="192"/>
</dbReference>
<evidence type="ECO:0000256" key="3">
    <source>
        <dbReference type="ARBA" id="ARBA00022884"/>
    </source>
</evidence>
<dbReference type="InterPro" id="IPR022909">
    <property type="entry name" value="Ribosomal_uL10_arc"/>
</dbReference>
<gene>
    <name evidence="8" type="primary">rpl10p</name>
    <name evidence="6" type="synonym">rpl10</name>
    <name evidence="6" type="synonym">rplP0</name>
    <name evidence="8" type="ordered locus">Ngar_c00870</name>
</gene>
<dbReference type="InterPro" id="IPR050323">
    <property type="entry name" value="Ribosomal_protein_uL10"/>
</dbReference>
<evidence type="ECO:0000256" key="6">
    <source>
        <dbReference type="HAMAP-Rule" id="MF_00280"/>
    </source>
</evidence>
<dbReference type="InterPro" id="IPR001790">
    <property type="entry name" value="Ribosomal_uL10"/>
</dbReference>
<dbReference type="PATRIC" id="fig|1237085.11.peg.88"/>
<protein>
    <recommendedName>
        <fullName evidence="6">Large ribosomal subunit protein uL10</fullName>
    </recommendedName>
    <alternativeName>
        <fullName evidence="6">Acidic ribosomal protein P0 homolog</fullName>
    </alternativeName>
</protein>
<dbReference type="Gene3D" id="6.10.140.760">
    <property type="match status" value="1"/>
</dbReference>
<dbReference type="Pfam" id="PF00466">
    <property type="entry name" value="Ribosomal_L10"/>
    <property type="match status" value="1"/>
</dbReference>
<keyword evidence="3 6" id="KW-0694">RNA-binding</keyword>
<organism evidence="8 9">
    <name type="scientific">Nitrososphaera gargensis (strain Ga9.2)</name>
    <dbReference type="NCBI Taxonomy" id="1237085"/>
    <lineage>
        <taxon>Archaea</taxon>
        <taxon>Nitrososphaerota</taxon>
        <taxon>Nitrososphaeria</taxon>
        <taxon>Nitrososphaerales</taxon>
        <taxon>Nitrososphaeraceae</taxon>
        <taxon>Nitrososphaera</taxon>
    </lineage>
</organism>
<proteinExistence type="inferred from homology"/>
<dbReference type="GO" id="GO:0003735">
    <property type="term" value="F:structural constituent of ribosome"/>
    <property type="evidence" value="ECO:0007669"/>
    <property type="project" value="TreeGrafter"/>
</dbReference>
<dbReference type="AlphaFoldDB" id="K0IGU2"/>
<dbReference type="InterPro" id="IPR043141">
    <property type="entry name" value="Ribosomal_uL10-like_sf"/>
</dbReference>
<dbReference type="GeneID" id="13796263"/>
<dbReference type="Gene3D" id="3.90.105.20">
    <property type="match status" value="1"/>
</dbReference>
<keyword evidence="9" id="KW-1185">Reference proteome</keyword>
<dbReference type="InParanoid" id="K0IGU2"/>
<comment type="subunit">
    <text evidence="6">Part of the 50S ribosomal subunit. Forms part of the ribosomal stalk which helps the ribosome interact with GTP-bound translation factors. Forms a heptameric L10(L12)2(L12)2(L12)2 complex, where L10 forms an elongated spine to which the L12 dimers bind in a sequential fashion.</text>
</comment>
<keyword evidence="5 6" id="KW-0687">Ribonucleoprotein</keyword>
<keyword evidence="4 6" id="KW-0689">Ribosomal protein</keyword>
<dbReference type="SUPFAM" id="SSF160369">
    <property type="entry name" value="Ribosomal protein L10-like"/>
    <property type="match status" value="1"/>
</dbReference>
<dbReference type="InterPro" id="IPR040637">
    <property type="entry name" value="Ribosomal_uL10-like_insert"/>
</dbReference>
<dbReference type="KEGG" id="nga:Ngar_c00870"/>
<dbReference type="GO" id="GO:0002181">
    <property type="term" value="P:cytoplasmic translation"/>
    <property type="evidence" value="ECO:0007669"/>
    <property type="project" value="TreeGrafter"/>
</dbReference>
<dbReference type="Pfam" id="PF17777">
    <property type="entry name" value="RL10P_insert"/>
    <property type="match status" value="1"/>
</dbReference>
<comment type="function">
    <text evidence="6">Forms part of the ribosomal stalk, playing a central role in the interaction of the ribosome with GTP-bound translation factors.</text>
</comment>
<evidence type="ECO:0000256" key="1">
    <source>
        <dbReference type="ARBA" id="ARBA00008889"/>
    </source>
</evidence>
<name>K0IGU2_NITGG</name>
<evidence type="ECO:0000256" key="5">
    <source>
        <dbReference type="ARBA" id="ARBA00023274"/>
    </source>
</evidence>
<reference evidence="8 9" key="1">
    <citation type="journal article" date="2012" name="Environ. Microbiol.">
        <title>The genome of the ammonia-oxidizing Candidatus Nitrososphaera gargensis: insights into metabolic versatility and environmental adaptations.</title>
        <authorList>
            <person name="Spang A."/>
            <person name="Poehlein A."/>
            <person name="Offre P."/>
            <person name="Zumbragel S."/>
            <person name="Haider S."/>
            <person name="Rychlik N."/>
            <person name="Nowka B."/>
            <person name="Schmeisser C."/>
            <person name="Lebedeva E.V."/>
            <person name="Rattei T."/>
            <person name="Bohm C."/>
            <person name="Schmid M."/>
            <person name="Galushko A."/>
            <person name="Hatzenpichler R."/>
            <person name="Weinmaier T."/>
            <person name="Daniel R."/>
            <person name="Schleper C."/>
            <person name="Spieck E."/>
            <person name="Streit W."/>
            <person name="Wagner M."/>
        </authorList>
    </citation>
    <scope>NUCLEOTIDE SEQUENCE [LARGE SCALE GENOMIC DNA]</scope>
    <source>
        <strain evidence="9">Ga9.2</strain>
    </source>
</reference>
<dbReference type="GO" id="GO:0022625">
    <property type="term" value="C:cytosolic large ribosomal subunit"/>
    <property type="evidence" value="ECO:0007669"/>
    <property type="project" value="TreeGrafter"/>
</dbReference>
<dbReference type="PANTHER" id="PTHR45699">
    <property type="entry name" value="60S ACIDIC RIBOSOMAL PROTEIN P0"/>
    <property type="match status" value="1"/>
</dbReference>
<dbReference type="Proteomes" id="UP000008037">
    <property type="component" value="Chromosome"/>
</dbReference>
<evidence type="ECO:0000256" key="4">
    <source>
        <dbReference type="ARBA" id="ARBA00022980"/>
    </source>
</evidence>
<dbReference type="GO" id="GO:0000027">
    <property type="term" value="P:ribosomal large subunit assembly"/>
    <property type="evidence" value="ECO:0007669"/>
    <property type="project" value="TreeGrafter"/>
</dbReference>
<dbReference type="STRING" id="1237085.Ngar_c00870"/>
<feature type="domain" description="Large ribosomal subunit protein uL10-like insertion" evidence="7">
    <location>
        <begin position="119"/>
        <end position="189"/>
    </location>
</feature>
<dbReference type="HAMAP" id="MF_00280">
    <property type="entry name" value="Ribosomal_uL10_arch"/>
    <property type="match status" value="1"/>
</dbReference>
<dbReference type="HOGENOM" id="CLU_053173_0_0_2"/>